<reference evidence="2 3" key="1">
    <citation type="submission" date="2014-03" db="EMBL/GenBank/DDBJ databases">
        <title>The draft genome sequence of Thioclava dalianensis DLFJ1-1.</title>
        <authorList>
            <person name="Lai Q."/>
            <person name="Shao Z."/>
        </authorList>
    </citation>
    <scope>NUCLEOTIDE SEQUENCE [LARGE SCALE GENOMIC DNA]</scope>
    <source>
        <strain evidence="2 3">DLFJ1-1</strain>
    </source>
</reference>
<evidence type="ECO:0000313" key="2">
    <source>
        <dbReference type="EMBL" id="KEP67925.1"/>
    </source>
</evidence>
<organism evidence="2 3">
    <name type="scientific">Thioclava dalianensis</name>
    <dbReference type="NCBI Taxonomy" id="1185766"/>
    <lineage>
        <taxon>Bacteria</taxon>
        <taxon>Pseudomonadati</taxon>
        <taxon>Pseudomonadota</taxon>
        <taxon>Alphaproteobacteria</taxon>
        <taxon>Rhodobacterales</taxon>
        <taxon>Paracoccaceae</taxon>
        <taxon>Thioclava</taxon>
    </lineage>
</organism>
<protein>
    <submittedName>
        <fullName evidence="2">Uncharacterized protein</fullName>
    </submittedName>
</protein>
<accession>A0A074TCP6</accession>
<dbReference type="AlphaFoldDB" id="A0A074TCP6"/>
<dbReference type="STRING" id="1185766.SAMN05216224_12316"/>
<dbReference type="Proteomes" id="UP000027725">
    <property type="component" value="Unassembled WGS sequence"/>
</dbReference>
<feature type="region of interest" description="Disordered" evidence="1">
    <location>
        <begin position="1"/>
        <end position="30"/>
    </location>
</feature>
<proteinExistence type="predicted"/>
<gene>
    <name evidence="2" type="ORF">DL1_17105</name>
</gene>
<evidence type="ECO:0000313" key="3">
    <source>
        <dbReference type="Proteomes" id="UP000027725"/>
    </source>
</evidence>
<keyword evidence="3" id="KW-1185">Reference proteome</keyword>
<evidence type="ECO:0000256" key="1">
    <source>
        <dbReference type="SAM" id="MobiDB-lite"/>
    </source>
</evidence>
<name>A0A074TCP6_9RHOB</name>
<comment type="caution">
    <text evidence="2">The sequence shown here is derived from an EMBL/GenBank/DDBJ whole genome shotgun (WGS) entry which is preliminary data.</text>
</comment>
<sequence>MKKPPRKRQPSAPKAPVQTGAKVPPPRNLTPELCDRLRRDMMKACLAVAETHGLTVEGGDLSDIDLRHSFEISFRVGIPQESGEIYSPEKALFEVLAPHFGLEPEDHGRTFRSKDELFRIVAINPNRPKYPISAERVSDGRGFKFPAENVVMYLQRSGA</sequence>
<dbReference type="RefSeq" id="WP_051693715.1">
    <property type="nucleotide sequence ID" value="NZ_FOVB01000023.1"/>
</dbReference>
<dbReference type="eggNOG" id="ENOG5031C5N">
    <property type="taxonomic scope" value="Bacteria"/>
</dbReference>
<dbReference type="EMBL" id="JHEH01000058">
    <property type="protein sequence ID" value="KEP67925.1"/>
    <property type="molecule type" value="Genomic_DNA"/>
</dbReference>